<dbReference type="EMBL" id="JACHVB010000063">
    <property type="protein sequence ID" value="MBC2596186.1"/>
    <property type="molecule type" value="Genomic_DNA"/>
</dbReference>
<dbReference type="InterPro" id="IPR013078">
    <property type="entry name" value="His_Pase_superF_clade-1"/>
</dbReference>
<dbReference type="SMART" id="SM00855">
    <property type="entry name" value="PGAM"/>
    <property type="match status" value="1"/>
</dbReference>
<dbReference type="PANTHER" id="PTHR48100">
    <property type="entry name" value="BROAD-SPECIFICITY PHOSPHATASE YOR283W-RELATED"/>
    <property type="match status" value="1"/>
</dbReference>
<evidence type="ECO:0000256" key="1">
    <source>
        <dbReference type="PIRSR" id="PIRSR613078-1"/>
    </source>
</evidence>
<dbReference type="InterPro" id="IPR029033">
    <property type="entry name" value="His_PPase_superfam"/>
</dbReference>
<dbReference type="AlphaFoldDB" id="A0A842HKY2"/>
<feature type="active site" description="Proton donor/acceptor" evidence="1">
    <location>
        <position position="91"/>
    </location>
</feature>
<gene>
    <name evidence="3" type="ORF">H5P28_18105</name>
</gene>
<dbReference type="PANTHER" id="PTHR48100:SF1">
    <property type="entry name" value="HISTIDINE PHOSPHATASE FAMILY PROTEIN-RELATED"/>
    <property type="match status" value="1"/>
</dbReference>
<reference evidence="3 4" key="1">
    <citation type="submission" date="2020-07" db="EMBL/GenBank/DDBJ databases">
        <authorList>
            <person name="Feng X."/>
        </authorList>
    </citation>
    <scope>NUCLEOTIDE SEQUENCE [LARGE SCALE GENOMIC DNA]</scope>
    <source>
        <strain evidence="3 4">JCM31066</strain>
    </source>
</reference>
<proteinExistence type="predicted"/>
<evidence type="ECO:0000313" key="4">
    <source>
        <dbReference type="Proteomes" id="UP000546464"/>
    </source>
</evidence>
<protein>
    <submittedName>
        <fullName evidence="3">Histidine phosphatase family protein</fullName>
    </submittedName>
</protein>
<dbReference type="Proteomes" id="UP000546464">
    <property type="component" value="Unassembled WGS sequence"/>
</dbReference>
<evidence type="ECO:0000256" key="2">
    <source>
        <dbReference type="PIRSR" id="PIRSR613078-2"/>
    </source>
</evidence>
<dbReference type="SUPFAM" id="SSF53254">
    <property type="entry name" value="Phosphoglycerate mutase-like"/>
    <property type="match status" value="1"/>
</dbReference>
<dbReference type="Pfam" id="PF00300">
    <property type="entry name" value="His_Phos_1"/>
    <property type="match status" value="1"/>
</dbReference>
<organism evidence="3 4">
    <name type="scientific">Ruficoccus amylovorans</name>
    <dbReference type="NCBI Taxonomy" id="1804625"/>
    <lineage>
        <taxon>Bacteria</taxon>
        <taxon>Pseudomonadati</taxon>
        <taxon>Verrucomicrobiota</taxon>
        <taxon>Opitutia</taxon>
        <taxon>Puniceicoccales</taxon>
        <taxon>Cerasicoccaceae</taxon>
        <taxon>Ruficoccus</taxon>
    </lineage>
</organism>
<accession>A0A842HKY2</accession>
<comment type="caution">
    <text evidence="3">The sequence shown here is derived from an EMBL/GenBank/DDBJ whole genome shotgun (WGS) entry which is preliminary data.</text>
</comment>
<sequence>MDTPATPKTIITVQHPESEHHLNGMVGSWGDWALTERGREQAENIGLNLARELKGRRCALYVSTLRRARQTAEIISGHLDVMPVAMDRLRERNLGAAVGQSVAWLRENIEQPERTVEDRCFSDAESRRDVWDRLYPFFDELLSSDVETAVIVSHGDTLALFNAMWLRQDPEFLNGCDLFGLSGGVTFLHQTVEGRRVIRCMSDLSFMQAPE</sequence>
<dbReference type="Gene3D" id="3.40.50.1240">
    <property type="entry name" value="Phosphoglycerate mutase-like"/>
    <property type="match status" value="1"/>
</dbReference>
<dbReference type="GO" id="GO:0016791">
    <property type="term" value="F:phosphatase activity"/>
    <property type="evidence" value="ECO:0007669"/>
    <property type="project" value="TreeGrafter"/>
</dbReference>
<dbReference type="CDD" id="cd07067">
    <property type="entry name" value="HP_PGM_like"/>
    <property type="match status" value="1"/>
</dbReference>
<feature type="active site" description="Tele-phosphohistidine intermediate" evidence="1">
    <location>
        <position position="15"/>
    </location>
</feature>
<dbReference type="RefSeq" id="WP_185677103.1">
    <property type="nucleotide sequence ID" value="NZ_JACHVB010000063.1"/>
</dbReference>
<feature type="binding site" evidence="2">
    <location>
        <position position="67"/>
    </location>
    <ligand>
        <name>substrate</name>
    </ligand>
</feature>
<evidence type="ECO:0000313" key="3">
    <source>
        <dbReference type="EMBL" id="MBC2596186.1"/>
    </source>
</evidence>
<dbReference type="GO" id="GO:0005737">
    <property type="term" value="C:cytoplasm"/>
    <property type="evidence" value="ECO:0007669"/>
    <property type="project" value="TreeGrafter"/>
</dbReference>
<dbReference type="InterPro" id="IPR050275">
    <property type="entry name" value="PGM_Phosphatase"/>
</dbReference>
<keyword evidence="4" id="KW-1185">Reference proteome</keyword>
<name>A0A842HKY2_9BACT</name>